<keyword evidence="8 9" id="KW-0378">Hydrolase</keyword>
<dbReference type="AlphaFoldDB" id="A0A7X8TQM5"/>
<dbReference type="Pfam" id="PF01975">
    <property type="entry name" value="SurE"/>
    <property type="match status" value="1"/>
</dbReference>
<evidence type="ECO:0000313" key="12">
    <source>
        <dbReference type="Proteomes" id="UP000535589"/>
    </source>
</evidence>
<keyword evidence="12" id="KW-1185">Reference proteome</keyword>
<evidence type="ECO:0000256" key="1">
    <source>
        <dbReference type="ARBA" id="ARBA00000815"/>
    </source>
</evidence>
<evidence type="ECO:0000313" key="11">
    <source>
        <dbReference type="EMBL" id="NLS12827.1"/>
    </source>
</evidence>
<dbReference type="NCBIfam" id="NF001489">
    <property type="entry name" value="PRK00346.1-3"/>
    <property type="match status" value="1"/>
</dbReference>
<evidence type="ECO:0000256" key="2">
    <source>
        <dbReference type="ARBA" id="ARBA00001946"/>
    </source>
</evidence>
<evidence type="ECO:0000256" key="4">
    <source>
        <dbReference type="ARBA" id="ARBA00011062"/>
    </source>
</evidence>
<comment type="cofactor">
    <cofactor evidence="2">
        <name>Mg(2+)</name>
        <dbReference type="ChEBI" id="CHEBI:18420"/>
    </cofactor>
</comment>
<feature type="domain" description="Survival protein SurE-like phosphatase/nucleotidase" evidence="10">
    <location>
        <begin position="16"/>
        <end position="195"/>
    </location>
</feature>
<dbReference type="NCBIfam" id="TIGR00087">
    <property type="entry name" value="surE"/>
    <property type="match status" value="1"/>
</dbReference>
<feature type="binding site" evidence="9">
    <location>
        <position position="105"/>
    </location>
    <ligand>
        <name>a divalent metal cation</name>
        <dbReference type="ChEBI" id="CHEBI:60240"/>
    </ligand>
</feature>
<dbReference type="EMBL" id="JABAIK010000006">
    <property type="protein sequence ID" value="NLS12827.1"/>
    <property type="molecule type" value="Genomic_DNA"/>
</dbReference>
<comment type="catalytic activity">
    <reaction evidence="1 9">
        <text>a ribonucleoside 5'-phosphate + H2O = a ribonucleoside + phosphate</text>
        <dbReference type="Rhea" id="RHEA:12484"/>
        <dbReference type="ChEBI" id="CHEBI:15377"/>
        <dbReference type="ChEBI" id="CHEBI:18254"/>
        <dbReference type="ChEBI" id="CHEBI:43474"/>
        <dbReference type="ChEBI" id="CHEBI:58043"/>
        <dbReference type="EC" id="3.1.3.5"/>
    </reaction>
</comment>
<keyword evidence="6 9" id="KW-0479">Metal-binding</keyword>
<dbReference type="PANTHER" id="PTHR30457:SF12">
    <property type="entry name" value="5'_3'-NUCLEOTIDASE SURE"/>
    <property type="match status" value="1"/>
</dbReference>
<dbReference type="InterPro" id="IPR030048">
    <property type="entry name" value="SurE"/>
</dbReference>
<comment type="cofactor">
    <cofactor evidence="9">
        <name>a divalent metal cation</name>
        <dbReference type="ChEBI" id="CHEBI:60240"/>
    </cofactor>
    <text evidence="9">Binds 1 divalent metal cation per subunit.</text>
</comment>
<dbReference type="SUPFAM" id="SSF64167">
    <property type="entry name" value="SurE-like"/>
    <property type="match status" value="1"/>
</dbReference>
<dbReference type="Gene3D" id="3.40.1210.10">
    <property type="entry name" value="Survival protein SurE-like phosphatase/nucleotidase"/>
    <property type="match status" value="1"/>
</dbReference>
<feature type="binding site" evidence="9">
    <location>
        <position position="52"/>
    </location>
    <ligand>
        <name>a divalent metal cation</name>
        <dbReference type="ChEBI" id="CHEBI:60240"/>
    </ligand>
</feature>
<organism evidence="11 12">
    <name type="scientific">Vibrio agarilyticus</name>
    <dbReference type="NCBI Taxonomy" id="2726741"/>
    <lineage>
        <taxon>Bacteria</taxon>
        <taxon>Pseudomonadati</taxon>
        <taxon>Pseudomonadota</taxon>
        <taxon>Gammaproteobacteria</taxon>
        <taxon>Vibrionales</taxon>
        <taxon>Vibrionaceae</taxon>
        <taxon>Vibrio</taxon>
    </lineage>
</organism>
<name>A0A7X8TQM5_9VIBR</name>
<protein>
    <recommendedName>
        <fullName evidence="9">5'-nucleotidase SurE</fullName>
        <ecNumber evidence="9">3.1.3.5</ecNumber>
    </recommendedName>
    <alternativeName>
        <fullName evidence="9">Nucleoside 5'-monophosphate phosphohydrolase</fullName>
    </alternativeName>
</protein>
<dbReference type="InterPro" id="IPR036523">
    <property type="entry name" value="SurE-like_sf"/>
</dbReference>
<dbReference type="HAMAP" id="MF_00060">
    <property type="entry name" value="SurE"/>
    <property type="match status" value="1"/>
</dbReference>
<dbReference type="GO" id="GO:0008254">
    <property type="term" value="F:3'-nucleotidase activity"/>
    <property type="evidence" value="ECO:0007669"/>
    <property type="project" value="TreeGrafter"/>
</dbReference>
<dbReference type="GO" id="GO:0005737">
    <property type="term" value="C:cytoplasm"/>
    <property type="evidence" value="ECO:0007669"/>
    <property type="project" value="UniProtKB-SubCell"/>
</dbReference>
<dbReference type="RefSeq" id="WP_168835922.1">
    <property type="nucleotide sequence ID" value="NZ_JABAIK010000006.1"/>
</dbReference>
<keyword evidence="7 9" id="KW-0547">Nucleotide-binding</keyword>
<reference evidence="11 12" key="1">
    <citation type="submission" date="2020-04" db="EMBL/GenBank/DDBJ databases">
        <title>Vibrio sp. SM6, a novel species isolated from seawater.</title>
        <authorList>
            <person name="Wang X."/>
        </authorList>
    </citation>
    <scope>NUCLEOTIDE SEQUENCE [LARGE SCALE GENOMIC DNA]</scope>
    <source>
        <strain evidence="11 12">SM6</strain>
    </source>
</reference>
<dbReference type="InterPro" id="IPR002828">
    <property type="entry name" value="SurE-like_Pase/nucleotidase"/>
</dbReference>
<evidence type="ECO:0000256" key="3">
    <source>
        <dbReference type="ARBA" id="ARBA00004496"/>
    </source>
</evidence>
<dbReference type="GO" id="GO:0046872">
    <property type="term" value="F:metal ion binding"/>
    <property type="evidence" value="ECO:0007669"/>
    <property type="project" value="UniProtKB-UniRule"/>
</dbReference>
<proteinExistence type="inferred from homology"/>
<dbReference type="GO" id="GO:0000166">
    <property type="term" value="F:nucleotide binding"/>
    <property type="evidence" value="ECO:0007669"/>
    <property type="project" value="UniProtKB-KW"/>
</dbReference>
<dbReference type="NCBIfam" id="NF001490">
    <property type="entry name" value="PRK00346.1-4"/>
    <property type="match status" value="1"/>
</dbReference>
<evidence type="ECO:0000256" key="9">
    <source>
        <dbReference type="HAMAP-Rule" id="MF_00060"/>
    </source>
</evidence>
<sequence>MSQTSQLYHNGARLSILLSNDDGVHAQGIHALADALRDLADITIVAPDRNRSGASNSLTLEQPIRVQQIAPNVYSVQGTPTDCVHYALNELMKDALPDLVLTGINHGANLGDDVLYSGTVAAAMEGHFLGVQSIALSLVGQHHFATAAQVAREVVEQHLISAIPANRLLNINVPDKPYAELAGKRVTRLGARHHAEAMIKQHDPRGHDIYWLGPPGKEQDAGEGTDFYAIDQGFVSITPLQVDLTAHQSLAAMALWLQDK</sequence>
<evidence type="ECO:0000256" key="5">
    <source>
        <dbReference type="ARBA" id="ARBA00022490"/>
    </source>
</evidence>
<evidence type="ECO:0000256" key="8">
    <source>
        <dbReference type="ARBA" id="ARBA00022801"/>
    </source>
</evidence>
<dbReference type="FunFam" id="3.40.1210.10:FF:000001">
    <property type="entry name" value="5'/3'-nucleotidase SurE"/>
    <property type="match status" value="1"/>
</dbReference>
<comment type="function">
    <text evidence="9">Nucleotidase that shows phosphatase activity on nucleoside 5'-monophosphates.</text>
</comment>
<keyword evidence="5 9" id="KW-0963">Cytoplasm</keyword>
<comment type="similarity">
    <text evidence="4 9">Belongs to the SurE nucleotidase family.</text>
</comment>
<dbReference type="GO" id="GO:0008253">
    <property type="term" value="F:5'-nucleotidase activity"/>
    <property type="evidence" value="ECO:0007669"/>
    <property type="project" value="UniProtKB-UniRule"/>
</dbReference>
<dbReference type="PANTHER" id="PTHR30457">
    <property type="entry name" value="5'-NUCLEOTIDASE SURE"/>
    <property type="match status" value="1"/>
</dbReference>
<feature type="binding site" evidence="9">
    <location>
        <position position="21"/>
    </location>
    <ligand>
        <name>a divalent metal cation</name>
        <dbReference type="ChEBI" id="CHEBI:60240"/>
    </ligand>
</feature>
<dbReference type="Proteomes" id="UP000535589">
    <property type="component" value="Unassembled WGS sequence"/>
</dbReference>
<evidence type="ECO:0000256" key="6">
    <source>
        <dbReference type="ARBA" id="ARBA00022723"/>
    </source>
</evidence>
<comment type="caution">
    <text evidence="11">The sequence shown here is derived from an EMBL/GenBank/DDBJ whole genome shotgun (WGS) entry which is preliminary data.</text>
</comment>
<evidence type="ECO:0000259" key="10">
    <source>
        <dbReference type="Pfam" id="PF01975"/>
    </source>
</evidence>
<comment type="subcellular location">
    <subcellularLocation>
        <location evidence="3 9">Cytoplasm</location>
    </subcellularLocation>
</comment>
<accession>A0A7X8TQM5</accession>
<gene>
    <name evidence="9 11" type="primary">surE</name>
    <name evidence="11" type="ORF">HGP28_07930</name>
</gene>
<evidence type="ECO:0000256" key="7">
    <source>
        <dbReference type="ARBA" id="ARBA00022741"/>
    </source>
</evidence>
<dbReference type="EC" id="3.1.3.5" evidence="9"/>
<dbReference type="GO" id="GO:0004309">
    <property type="term" value="F:exopolyphosphatase activity"/>
    <property type="evidence" value="ECO:0007669"/>
    <property type="project" value="TreeGrafter"/>
</dbReference>
<feature type="binding site" evidence="9">
    <location>
        <position position="22"/>
    </location>
    <ligand>
        <name>a divalent metal cation</name>
        <dbReference type="ChEBI" id="CHEBI:60240"/>
    </ligand>
</feature>